<dbReference type="RefSeq" id="WP_069974934.1">
    <property type="nucleotide sequence ID" value="NZ_CP017269.1"/>
</dbReference>
<dbReference type="Pfam" id="PF12146">
    <property type="entry name" value="Hydrolase_4"/>
    <property type="match status" value="1"/>
</dbReference>
<accession>A0A1D8GEM7</accession>
<organism evidence="4 5">
    <name type="scientific">Geosporobacter ferrireducens</name>
    <dbReference type="NCBI Taxonomy" id="1424294"/>
    <lineage>
        <taxon>Bacteria</taxon>
        <taxon>Bacillati</taxon>
        <taxon>Bacillota</taxon>
        <taxon>Clostridia</taxon>
        <taxon>Peptostreptococcales</taxon>
        <taxon>Thermotaleaceae</taxon>
        <taxon>Geosporobacter</taxon>
    </lineage>
</organism>
<reference evidence="4 5" key="1">
    <citation type="submission" date="2016-09" db="EMBL/GenBank/DDBJ databases">
        <title>Genomic analysis reveals versatility of anaerobic energy metabolism of Geosporobacter ferrireducens IRF9 of phylum Firmicutes.</title>
        <authorList>
            <person name="Kim S.-J."/>
        </authorList>
    </citation>
    <scope>NUCLEOTIDE SEQUENCE [LARGE SCALE GENOMIC DNA]</scope>
    <source>
        <strain evidence="4 5">IRF9</strain>
    </source>
</reference>
<dbReference type="AlphaFoldDB" id="A0A1D8GEM7"/>
<protein>
    <submittedName>
        <fullName evidence="4">Esterase</fullName>
    </submittedName>
</protein>
<gene>
    <name evidence="4" type="ORF">Gferi_07075</name>
</gene>
<dbReference type="Gene3D" id="3.40.50.1820">
    <property type="entry name" value="alpha/beta hydrolase"/>
    <property type="match status" value="1"/>
</dbReference>
<dbReference type="InterPro" id="IPR029058">
    <property type="entry name" value="AB_hydrolase_fold"/>
</dbReference>
<proteinExistence type="predicted"/>
<feature type="binding site" evidence="2">
    <location>
        <position position="26"/>
    </location>
    <ligand>
        <name>substrate</name>
    </ligand>
</feature>
<dbReference type="InterPro" id="IPR012354">
    <property type="entry name" value="Esterase_lipase"/>
</dbReference>
<dbReference type="Proteomes" id="UP000095743">
    <property type="component" value="Chromosome"/>
</dbReference>
<dbReference type="OrthoDB" id="9786110at2"/>
<evidence type="ECO:0000256" key="2">
    <source>
        <dbReference type="PIRSR" id="PIRSR017388-2"/>
    </source>
</evidence>
<dbReference type="EMBL" id="CP017269">
    <property type="protein sequence ID" value="AOT69355.1"/>
    <property type="molecule type" value="Genomic_DNA"/>
</dbReference>
<evidence type="ECO:0000259" key="3">
    <source>
        <dbReference type="Pfam" id="PF12146"/>
    </source>
</evidence>
<keyword evidence="5" id="KW-1185">Reference proteome</keyword>
<feature type="active site" description="Nucleophile" evidence="1">
    <location>
        <position position="94"/>
    </location>
</feature>
<dbReference type="PANTHER" id="PTHR11614">
    <property type="entry name" value="PHOSPHOLIPASE-RELATED"/>
    <property type="match status" value="1"/>
</dbReference>
<name>A0A1D8GEM7_9FIRM</name>
<sequence length="249" mass="28384">MEHFHRYAQPFDYEGGEEGCLLIHGFTGTPAHMRLLGESLHKGGYTVKGILLKGHGTKMEDMEKVTWQDWLQDAVTGYEVLRRTCSKVYVMGLSMGGVLSLLLAEQYPVDKVVPIAAPIRIYDRKAHGAPLLKYFQKFKMWGGSGESSASEEFTDYKLGYDGFSVEALCHLLKLMKMAEKGLRQIQCPALVVQSKTDETVRPVSAQIIYDRIKAFQKEILWLERSKHVCTIGPEREMMHKKIHEFLQRT</sequence>
<dbReference type="KEGG" id="gfe:Gferi_07075"/>
<feature type="domain" description="Serine aminopeptidase S33" evidence="3">
    <location>
        <begin position="20"/>
        <end position="227"/>
    </location>
</feature>
<dbReference type="InterPro" id="IPR022742">
    <property type="entry name" value="Hydrolase_4"/>
</dbReference>
<dbReference type="PIRSF" id="PIRSF017388">
    <property type="entry name" value="Esterase_lipase"/>
    <property type="match status" value="1"/>
</dbReference>
<dbReference type="STRING" id="1424294.Gferi_07075"/>
<dbReference type="InterPro" id="IPR051044">
    <property type="entry name" value="MAG_DAG_Lipase"/>
</dbReference>
<feature type="active site" description="Charge relay system" evidence="1">
    <location>
        <position position="227"/>
    </location>
</feature>
<feature type="binding site" evidence="2">
    <location>
        <position position="95"/>
    </location>
    <ligand>
        <name>substrate</name>
    </ligand>
</feature>
<dbReference type="SUPFAM" id="SSF53474">
    <property type="entry name" value="alpha/beta-Hydrolases"/>
    <property type="match status" value="1"/>
</dbReference>
<dbReference type="GO" id="GO:0052689">
    <property type="term" value="F:carboxylic ester hydrolase activity"/>
    <property type="evidence" value="ECO:0007669"/>
    <property type="project" value="InterPro"/>
</dbReference>
<feature type="active site" description="Charge relay system" evidence="1">
    <location>
        <position position="197"/>
    </location>
</feature>
<evidence type="ECO:0000313" key="4">
    <source>
        <dbReference type="EMBL" id="AOT69355.1"/>
    </source>
</evidence>
<evidence type="ECO:0000256" key="1">
    <source>
        <dbReference type="PIRSR" id="PIRSR017388-1"/>
    </source>
</evidence>
<evidence type="ECO:0000313" key="5">
    <source>
        <dbReference type="Proteomes" id="UP000095743"/>
    </source>
</evidence>